<feature type="region of interest" description="Disordered" evidence="2">
    <location>
        <begin position="152"/>
        <end position="208"/>
    </location>
</feature>
<keyword evidence="1" id="KW-0175">Coiled coil</keyword>
<name>A0A1Y2A5A8_9PLEO</name>
<dbReference type="OrthoDB" id="3800982at2759"/>
<comment type="caution">
    <text evidence="3">The sequence shown here is derived from an EMBL/GenBank/DDBJ whole genome shotgun (WGS) entry which is preliminary data.</text>
</comment>
<dbReference type="EMBL" id="MCFA01000012">
    <property type="protein sequence ID" value="ORY17520.1"/>
    <property type="molecule type" value="Genomic_DNA"/>
</dbReference>
<dbReference type="Proteomes" id="UP000193144">
    <property type="component" value="Unassembled WGS sequence"/>
</dbReference>
<feature type="coiled-coil region" evidence="1">
    <location>
        <begin position="111"/>
        <end position="138"/>
    </location>
</feature>
<protein>
    <submittedName>
        <fullName evidence="3">Uncharacterized protein</fullName>
    </submittedName>
</protein>
<organism evidence="3 4">
    <name type="scientific">Clohesyomyces aquaticus</name>
    <dbReference type="NCBI Taxonomy" id="1231657"/>
    <lineage>
        <taxon>Eukaryota</taxon>
        <taxon>Fungi</taxon>
        <taxon>Dikarya</taxon>
        <taxon>Ascomycota</taxon>
        <taxon>Pezizomycotina</taxon>
        <taxon>Dothideomycetes</taxon>
        <taxon>Pleosporomycetidae</taxon>
        <taxon>Pleosporales</taxon>
        <taxon>Lindgomycetaceae</taxon>
        <taxon>Clohesyomyces</taxon>
    </lineage>
</organism>
<feature type="compositionally biased region" description="Basic residues" evidence="2">
    <location>
        <begin position="189"/>
        <end position="202"/>
    </location>
</feature>
<evidence type="ECO:0000256" key="2">
    <source>
        <dbReference type="SAM" id="MobiDB-lite"/>
    </source>
</evidence>
<evidence type="ECO:0000256" key="1">
    <source>
        <dbReference type="SAM" id="Coils"/>
    </source>
</evidence>
<proteinExistence type="predicted"/>
<feature type="compositionally biased region" description="Basic and acidic residues" evidence="2">
    <location>
        <begin position="163"/>
        <end position="188"/>
    </location>
</feature>
<dbReference type="AlphaFoldDB" id="A0A1Y2A5A8"/>
<accession>A0A1Y2A5A8</accession>
<gene>
    <name evidence="3" type="ORF">BCR34DRAFT_583664</name>
</gene>
<sequence>MTYIAETTLNYLSHDIFTISHNRIYNMLLSPSRFQPQPPTPGPIPPTHATPPFLPTPSRLIRHTCPTFPSPTPLTALLLSLPLAQKIHNLLLTNRCIEVLARKLFRGDMREADVARQMESLEERYDLLREDVEAELEGAWVGAGFLPPLVPAPEGTPMQRPVGGEDRGQETVDRSLKRKREEENDKRKGWPFKKARKSSKGRKTVDAKPVQESEWEFVKPPSPVGIQRAMIPLAGEESERLNRWNWIDAAKGSGERDRAVLEECVSPRGTVVFGVDR</sequence>
<evidence type="ECO:0000313" key="3">
    <source>
        <dbReference type="EMBL" id="ORY17520.1"/>
    </source>
</evidence>
<evidence type="ECO:0000313" key="4">
    <source>
        <dbReference type="Proteomes" id="UP000193144"/>
    </source>
</evidence>
<reference evidence="3 4" key="1">
    <citation type="submission" date="2016-07" db="EMBL/GenBank/DDBJ databases">
        <title>Pervasive Adenine N6-methylation of Active Genes in Fungi.</title>
        <authorList>
            <consortium name="DOE Joint Genome Institute"/>
            <person name="Mondo S.J."/>
            <person name="Dannebaum R.O."/>
            <person name="Kuo R.C."/>
            <person name="Labutti K."/>
            <person name="Haridas S."/>
            <person name="Kuo A."/>
            <person name="Salamov A."/>
            <person name="Ahrendt S.R."/>
            <person name="Lipzen A."/>
            <person name="Sullivan W."/>
            <person name="Andreopoulos W.B."/>
            <person name="Clum A."/>
            <person name="Lindquist E."/>
            <person name="Daum C."/>
            <person name="Ramamoorthy G.K."/>
            <person name="Gryganskyi A."/>
            <person name="Culley D."/>
            <person name="Magnuson J.K."/>
            <person name="James T.Y."/>
            <person name="O'Malley M.A."/>
            <person name="Stajich J.E."/>
            <person name="Spatafora J.W."/>
            <person name="Visel A."/>
            <person name="Grigoriev I.V."/>
        </authorList>
    </citation>
    <scope>NUCLEOTIDE SEQUENCE [LARGE SCALE GENOMIC DNA]</scope>
    <source>
        <strain evidence="3 4">CBS 115471</strain>
    </source>
</reference>
<keyword evidence="4" id="KW-1185">Reference proteome</keyword>